<dbReference type="Proteomes" id="UP000626109">
    <property type="component" value="Unassembled WGS sequence"/>
</dbReference>
<gene>
    <name evidence="2" type="ORF">PGLA2088_LOCUS11100</name>
</gene>
<sequence length="237" mass="27083">EMEKQLTQGAKRILDETNENTCGFCTFFILDQDGYAKKTKGSAVEVPWHLASSDGDDIVLEAELPANPLFFLQVSSEEGNYFWGQWWLGDAKRTKTNAICDLVPKDCKVIQKSLDGDNTEFEVEAQMPFIKNSSSKLVKVKLTTKEQKFVTKVTSAKLTMSKALWTEWKEYRLKLWRSGKVWGGDDKDDEKEKDKDEKKDEEMKDKRRSLESQISGDALEHGKEGHASEPPSNKKEY</sequence>
<accession>A0A813IK04</accession>
<evidence type="ECO:0000256" key="1">
    <source>
        <dbReference type="SAM" id="MobiDB-lite"/>
    </source>
</evidence>
<feature type="non-terminal residue" evidence="2">
    <location>
        <position position="1"/>
    </location>
</feature>
<feature type="compositionally biased region" description="Basic and acidic residues" evidence="1">
    <location>
        <begin position="218"/>
        <end position="237"/>
    </location>
</feature>
<dbReference type="AlphaFoldDB" id="A0A813IK04"/>
<evidence type="ECO:0000313" key="3">
    <source>
        <dbReference type="Proteomes" id="UP000626109"/>
    </source>
</evidence>
<name>A0A813IK04_POLGL</name>
<protein>
    <submittedName>
        <fullName evidence="2">Uncharacterized protein</fullName>
    </submittedName>
</protein>
<organism evidence="2 3">
    <name type="scientific">Polarella glacialis</name>
    <name type="common">Dinoflagellate</name>
    <dbReference type="NCBI Taxonomy" id="89957"/>
    <lineage>
        <taxon>Eukaryota</taxon>
        <taxon>Sar</taxon>
        <taxon>Alveolata</taxon>
        <taxon>Dinophyceae</taxon>
        <taxon>Suessiales</taxon>
        <taxon>Suessiaceae</taxon>
        <taxon>Polarella</taxon>
    </lineage>
</organism>
<feature type="region of interest" description="Disordered" evidence="1">
    <location>
        <begin position="184"/>
        <end position="237"/>
    </location>
</feature>
<feature type="compositionally biased region" description="Basic and acidic residues" evidence="1">
    <location>
        <begin position="190"/>
        <end position="210"/>
    </location>
</feature>
<dbReference type="EMBL" id="CAJNNW010012709">
    <property type="protein sequence ID" value="CAE8654588.1"/>
    <property type="molecule type" value="Genomic_DNA"/>
</dbReference>
<reference evidence="2" key="1">
    <citation type="submission" date="2021-02" db="EMBL/GenBank/DDBJ databases">
        <authorList>
            <person name="Dougan E. K."/>
            <person name="Rhodes N."/>
            <person name="Thang M."/>
            <person name="Chan C."/>
        </authorList>
    </citation>
    <scope>NUCLEOTIDE SEQUENCE</scope>
</reference>
<evidence type="ECO:0000313" key="2">
    <source>
        <dbReference type="EMBL" id="CAE8654588.1"/>
    </source>
</evidence>
<proteinExistence type="predicted"/>
<comment type="caution">
    <text evidence="2">The sequence shown here is derived from an EMBL/GenBank/DDBJ whole genome shotgun (WGS) entry which is preliminary data.</text>
</comment>